<protein>
    <recommendedName>
        <fullName evidence="4">Peptidase M50</fullName>
    </recommendedName>
</protein>
<feature type="transmembrane region" description="Helical" evidence="1">
    <location>
        <begin position="145"/>
        <end position="164"/>
    </location>
</feature>
<feature type="transmembrane region" description="Helical" evidence="1">
    <location>
        <begin position="355"/>
        <end position="378"/>
    </location>
</feature>
<feature type="transmembrane region" description="Helical" evidence="1">
    <location>
        <begin position="210"/>
        <end position="230"/>
    </location>
</feature>
<feature type="transmembrane region" description="Helical" evidence="1">
    <location>
        <begin position="104"/>
        <end position="133"/>
    </location>
</feature>
<reference evidence="2 3" key="1">
    <citation type="submission" date="2024-09" db="EMBL/GenBank/DDBJ databases">
        <authorList>
            <person name="Sun Q."/>
            <person name="Mori K."/>
        </authorList>
    </citation>
    <scope>NUCLEOTIDE SEQUENCE [LARGE SCALE GENOMIC DNA]</scope>
    <source>
        <strain evidence="2 3">KCTC 23315</strain>
    </source>
</reference>
<dbReference type="Proteomes" id="UP001589813">
    <property type="component" value="Unassembled WGS sequence"/>
</dbReference>
<keyword evidence="1" id="KW-0812">Transmembrane</keyword>
<keyword evidence="3" id="KW-1185">Reference proteome</keyword>
<keyword evidence="1" id="KW-1133">Transmembrane helix</keyword>
<sequence length="394" mass="45175">MSTLYPLDWTQLQLSATAMPESDNQAYLAVYQQQYFYLSTALYQHLQCLKQYAAQQDDQATEQLLQNHPALTDVLQRICQRVAKPANSPVKLAVTFLPARFCNILAAIFALLFRPALVVLLLLVILSCHFMFWQNSAAFDANFHIQSFTEFGQFIGLLLLSFLGHELGHISACRYYNQRCGRIGFGFYFIFPAFFSDVSQVWALRSSQRIVVNLAGVYFQTIVNSLLLLCWLSNDSGISQNLLASVILLNFISMLYALNPVLHFDGYWVLSDLLNTSNLRQQMLQQAAAILKTTSWRGRLQQLNQAPWLTGYAVLTFAFTAFFLGFFIVYAQTFLHNLPQLWQTLQFKWQMADDFSSFSVLLFGLFPLVFFLLICLVLGKSVWQFTRGFYVLLR</sequence>
<gene>
    <name evidence="2" type="ORF">ACFFJP_14450</name>
</gene>
<feature type="transmembrane region" description="Helical" evidence="1">
    <location>
        <begin position="312"/>
        <end position="335"/>
    </location>
</feature>
<organism evidence="2 3">
    <name type="scientific">Rheinheimera tilapiae</name>
    <dbReference type="NCBI Taxonomy" id="875043"/>
    <lineage>
        <taxon>Bacteria</taxon>
        <taxon>Pseudomonadati</taxon>
        <taxon>Pseudomonadota</taxon>
        <taxon>Gammaproteobacteria</taxon>
        <taxon>Chromatiales</taxon>
        <taxon>Chromatiaceae</taxon>
        <taxon>Rheinheimera</taxon>
    </lineage>
</organism>
<evidence type="ECO:0000256" key="1">
    <source>
        <dbReference type="SAM" id="Phobius"/>
    </source>
</evidence>
<dbReference type="EMBL" id="JBHLXP010000003">
    <property type="protein sequence ID" value="MFC0049493.1"/>
    <property type="molecule type" value="Genomic_DNA"/>
</dbReference>
<accession>A0ABV6BIZ9</accession>
<evidence type="ECO:0008006" key="4">
    <source>
        <dbReference type="Google" id="ProtNLM"/>
    </source>
</evidence>
<dbReference type="RefSeq" id="WP_377245435.1">
    <property type="nucleotide sequence ID" value="NZ_JBHLXP010000003.1"/>
</dbReference>
<comment type="caution">
    <text evidence="2">The sequence shown here is derived from an EMBL/GenBank/DDBJ whole genome shotgun (WGS) entry which is preliminary data.</text>
</comment>
<proteinExistence type="predicted"/>
<feature type="transmembrane region" description="Helical" evidence="1">
    <location>
        <begin position="242"/>
        <end position="263"/>
    </location>
</feature>
<evidence type="ECO:0000313" key="3">
    <source>
        <dbReference type="Proteomes" id="UP001589813"/>
    </source>
</evidence>
<keyword evidence="1" id="KW-0472">Membrane</keyword>
<name>A0ABV6BIZ9_9GAMM</name>
<evidence type="ECO:0000313" key="2">
    <source>
        <dbReference type="EMBL" id="MFC0049493.1"/>
    </source>
</evidence>